<dbReference type="Proteomes" id="UP000824469">
    <property type="component" value="Unassembled WGS sequence"/>
</dbReference>
<proteinExistence type="predicted"/>
<protein>
    <submittedName>
        <fullName evidence="1">Uncharacterized protein</fullName>
    </submittedName>
</protein>
<dbReference type="AlphaFoldDB" id="A0AA38C3T3"/>
<evidence type="ECO:0000313" key="2">
    <source>
        <dbReference type="Proteomes" id="UP000824469"/>
    </source>
</evidence>
<keyword evidence="2" id="KW-1185">Reference proteome</keyword>
<dbReference type="EMBL" id="JAHRHJ020000192">
    <property type="protein sequence ID" value="KAH9294351.1"/>
    <property type="molecule type" value="Genomic_DNA"/>
</dbReference>
<sequence length="235" mass="26917">MHKYSVYGRAIEAMVDDMLVAGLNFIDEAFKLHGKVDNLQQKLSSTIGVMDKELKLWSSCIVDLRLMGQTDENILLANKIFDDAKDNLSKSWVYSVEWKIRVLEEAVGEMKNSWQKGEAFKTLAAAAFKDMHCHLQDENSGVPLSLQEIKAQFRAFVKDNLFKEDSISKDKIKEICSLQSAIEEANKDYHTHVEFDKEMEKCLGFWTQSATNTSVPRGRDIAESLKKFRQRILKT</sequence>
<feature type="non-terminal residue" evidence="1">
    <location>
        <position position="235"/>
    </location>
</feature>
<organism evidence="1 2">
    <name type="scientific">Taxus chinensis</name>
    <name type="common">Chinese yew</name>
    <name type="synonym">Taxus wallichiana var. chinensis</name>
    <dbReference type="NCBI Taxonomy" id="29808"/>
    <lineage>
        <taxon>Eukaryota</taxon>
        <taxon>Viridiplantae</taxon>
        <taxon>Streptophyta</taxon>
        <taxon>Embryophyta</taxon>
        <taxon>Tracheophyta</taxon>
        <taxon>Spermatophyta</taxon>
        <taxon>Pinopsida</taxon>
        <taxon>Pinidae</taxon>
        <taxon>Conifers II</taxon>
        <taxon>Cupressales</taxon>
        <taxon>Taxaceae</taxon>
        <taxon>Taxus</taxon>
    </lineage>
</organism>
<accession>A0AA38C3T3</accession>
<gene>
    <name evidence="1" type="ORF">KI387_040444</name>
</gene>
<comment type="caution">
    <text evidence="1">The sequence shown here is derived from an EMBL/GenBank/DDBJ whole genome shotgun (WGS) entry which is preliminary data.</text>
</comment>
<evidence type="ECO:0000313" key="1">
    <source>
        <dbReference type="EMBL" id="KAH9294351.1"/>
    </source>
</evidence>
<reference evidence="1 2" key="1">
    <citation type="journal article" date="2021" name="Nat. Plants">
        <title>The Taxus genome provides insights into paclitaxel biosynthesis.</title>
        <authorList>
            <person name="Xiong X."/>
            <person name="Gou J."/>
            <person name="Liao Q."/>
            <person name="Li Y."/>
            <person name="Zhou Q."/>
            <person name="Bi G."/>
            <person name="Li C."/>
            <person name="Du R."/>
            <person name="Wang X."/>
            <person name="Sun T."/>
            <person name="Guo L."/>
            <person name="Liang H."/>
            <person name="Lu P."/>
            <person name="Wu Y."/>
            <person name="Zhang Z."/>
            <person name="Ro D.K."/>
            <person name="Shang Y."/>
            <person name="Huang S."/>
            <person name="Yan J."/>
        </authorList>
    </citation>
    <scope>NUCLEOTIDE SEQUENCE [LARGE SCALE GENOMIC DNA]</scope>
    <source>
        <strain evidence="1">Ta-2019</strain>
    </source>
</reference>
<name>A0AA38C3T3_TAXCH</name>